<feature type="chain" id="PRO_5046412602" evidence="2">
    <location>
        <begin position="18"/>
        <end position="124"/>
    </location>
</feature>
<dbReference type="EMBL" id="CP006935">
    <property type="protein sequence ID" value="AHC40287.1"/>
    <property type="molecule type" value="Genomic_DNA"/>
</dbReference>
<keyword evidence="2" id="KW-0732">Signal</keyword>
<evidence type="ECO:0000313" key="3">
    <source>
        <dbReference type="EMBL" id="AHC40287.1"/>
    </source>
</evidence>
<sequence length="124" mass="13344">MKLNKFLLGFIGTTATAGVVAATTLGTRSLLPESLSVVSVSAPAIDTPAVRETQPSESTDSVASNQKSTNSSTPLSESATKMDALKKGWEKYESCRGHSLHNTCKYLLPKWFDESFPSFKELVS</sequence>
<evidence type="ECO:0000256" key="1">
    <source>
        <dbReference type="SAM" id="MobiDB-lite"/>
    </source>
</evidence>
<feature type="region of interest" description="Disordered" evidence="1">
    <location>
        <begin position="46"/>
        <end position="81"/>
    </location>
</feature>
<gene>
    <name evidence="3" type="ORF">OVS_02125</name>
</gene>
<feature type="compositionally biased region" description="Polar residues" evidence="1">
    <location>
        <begin position="53"/>
        <end position="79"/>
    </location>
</feature>
<name>A0ABN4BN61_9MOLU</name>
<evidence type="ECO:0000313" key="4">
    <source>
        <dbReference type="Proteomes" id="UP000018745"/>
    </source>
</evidence>
<dbReference type="Proteomes" id="UP000018745">
    <property type="component" value="Chromosome"/>
</dbReference>
<reference evidence="3 4" key="1">
    <citation type="journal article" date="2014" name="Genome Announc.">
        <title>Complete Genome Sequence of Mycoplasma ovis Strain Michigan, a Hemoplasma of Sheep with Two Distinct 16S rRNA Genes.</title>
        <authorList>
            <person name="Deshuillers P.L."/>
            <person name="Santos A.P."/>
            <person name="do Nascimento N.C."/>
            <person name="Hampel J.A."/>
            <person name="Bergin I.L."/>
            <person name="Dyson M.C."/>
            <person name="Messick J.B."/>
        </authorList>
    </citation>
    <scope>NUCLEOTIDE SEQUENCE [LARGE SCALE GENOMIC DNA]</scope>
    <source>
        <strain evidence="3 4">Michigan</strain>
    </source>
</reference>
<protein>
    <submittedName>
        <fullName evidence="3">Uncharacterized protein</fullName>
    </submittedName>
</protein>
<proteinExistence type="predicted"/>
<organism evidence="3 4">
    <name type="scientific">Mycoplasma ovis str. Michigan</name>
    <dbReference type="NCBI Taxonomy" id="1415773"/>
    <lineage>
        <taxon>Bacteria</taxon>
        <taxon>Bacillati</taxon>
        <taxon>Mycoplasmatota</taxon>
        <taxon>Mollicutes</taxon>
        <taxon>Mycoplasmataceae</taxon>
        <taxon>Mycoplasma</taxon>
    </lineage>
</organism>
<accession>A0ABN4BN61</accession>
<evidence type="ECO:0000256" key="2">
    <source>
        <dbReference type="SAM" id="SignalP"/>
    </source>
</evidence>
<dbReference type="RefSeq" id="WP_024071207.1">
    <property type="nucleotide sequence ID" value="NC_023062.1"/>
</dbReference>
<feature type="signal peptide" evidence="2">
    <location>
        <begin position="1"/>
        <end position="17"/>
    </location>
</feature>
<keyword evidence="4" id="KW-1185">Reference proteome</keyword>